<dbReference type="AlphaFoldDB" id="A0A6A6MYL9"/>
<dbReference type="InterPro" id="IPR049534">
    <property type="entry name" value="TEX13A/C/D_Znf"/>
</dbReference>
<evidence type="ECO:0000256" key="1">
    <source>
        <dbReference type="ARBA" id="ARBA00022723"/>
    </source>
</evidence>
<keyword evidence="3" id="KW-0862">Zinc</keyword>
<protein>
    <recommendedName>
        <fullName evidence="5">RanBP2-type domain-containing protein</fullName>
    </recommendedName>
</protein>
<dbReference type="Gene3D" id="4.10.1060.10">
    <property type="entry name" value="Zinc finger, RanBP2-type"/>
    <property type="match status" value="2"/>
</dbReference>
<evidence type="ECO:0000313" key="6">
    <source>
        <dbReference type="EMBL" id="KAF2317496.1"/>
    </source>
</evidence>
<evidence type="ECO:0000256" key="2">
    <source>
        <dbReference type="ARBA" id="ARBA00022771"/>
    </source>
</evidence>
<reference evidence="6 7" key="1">
    <citation type="journal article" date="2020" name="Mol. Plant">
        <title>The Chromosome-Based Rubber Tree Genome Provides New Insights into Spurge Genome Evolution and Rubber Biosynthesis.</title>
        <authorList>
            <person name="Liu J."/>
            <person name="Shi C."/>
            <person name="Shi C.C."/>
            <person name="Li W."/>
            <person name="Zhang Q.J."/>
            <person name="Zhang Y."/>
            <person name="Li K."/>
            <person name="Lu H.F."/>
            <person name="Shi C."/>
            <person name="Zhu S.T."/>
            <person name="Xiao Z.Y."/>
            <person name="Nan H."/>
            <person name="Yue Y."/>
            <person name="Zhu X.G."/>
            <person name="Wu Y."/>
            <person name="Hong X.N."/>
            <person name="Fan G.Y."/>
            <person name="Tong Y."/>
            <person name="Zhang D."/>
            <person name="Mao C.L."/>
            <person name="Liu Y.L."/>
            <person name="Hao S.J."/>
            <person name="Liu W.Q."/>
            <person name="Lv M.Q."/>
            <person name="Zhang H.B."/>
            <person name="Liu Y."/>
            <person name="Hu-Tang G.R."/>
            <person name="Wang J.P."/>
            <person name="Wang J.H."/>
            <person name="Sun Y.H."/>
            <person name="Ni S.B."/>
            <person name="Chen W.B."/>
            <person name="Zhang X.C."/>
            <person name="Jiao Y.N."/>
            <person name="Eichler E.E."/>
            <person name="Li G.H."/>
            <person name="Liu X."/>
            <person name="Gao L.Z."/>
        </authorList>
    </citation>
    <scope>NUCLEOTIDE SEQUENCE [LARGE SCALE GENOMIC DNA]</scope>
    <source>
        <strain evidence="7">cv. GT1</strain>
        <tissue evidence="6">Leaf</tissue>
    </source>
</reference>
<evidence type="ECO:0000313" key="7">
    <source>
        <dbReference type="Proteomes" id="UP000467840"/>
    </source>
</evidence>
<dbReference type="Proteomes" id="UP000467840">
    <property type="component" value="Chromosome 6"/>
</dbReference>
<dbReference type="PANTHER" id="PTHR23111">
    <property type="entry name" value="ZINC FINGER PROTEIN"/>
    <property type="match status" value="1"/>
</dbReference>
<dbReference type="SUPFAM" id="SSF90209">
    <property type="entry name" value="Ran binding protein zinc finger-like"/>
    <property type="match status" value="2"/>
</dbReference>
<dbReference type="PROSITE" id="PS50199">
    <property type="entry name" value="ZF_RANBP2_2"/>
    <property type="match status" value="2"/>
</dbReference>
<keyword evidence="7" id="KW-1185">Reference proteome</keyword>
<dbReference type="EMBL" id="JAAGAX010000004">
    <property type="protein sequence ID" value="KAF2317496.1"/>
    <property type="molecule type" value="Genomic_DNA"/>
</dbReference>
<dbReference type="Pfam" id="PF20864">
    <property type="entry name" value="Zn_ribbon_TEX13"/>
    <property type="match status" value="1"/>
</dbReference>
<dbReference type="GO" id="GO:0008270">
    <property type="term" value="F:zinc ion binding"/>
    <property type="evidence" value="ECO:0007669"/>
    <property type="project" value="UniProtKB-KW"/>
</dbReference>
<dbReference type="GO" id="GO:0003729">
    <property type="term" value="F:mRNA binding"/>
    <property type="evidence" value="ECO:0007669"/>
    <property type="project" value="TreeGrafter"/>
</dbReference>
<sequence>MPKVQNRGPKVVGVNEVQMKPGDWNCPECGFMNFANNKLCLRCREQRPKRQLIPGDWECPSCDFLNYSRNTSCRKCNHERPEKATTEYEEQRWRSPY</sequence>
<keyword evidence="1" id="KW-0479">Metal-binding</keyword>
<proteinExistence type="predicted"/>
<dbReference type="SMART" id="SM00547">
    <property type="entry name" value="ZnF_RBZ"/>
    <property type="match status" value="2"/>
</dbReference>
<evidence type="ECO:0000259" key="5">
    <source>
        <dbReference type="PROSITE" id="PS50199"/>
    </source>
</evidence>
<dbReference type="InterPro" id="IPR001876">
    <property type="entry name" value="Znf_RanBP2"/>
</dbReference>
<gene>
    <name evidence="6" type="ORF">GH714_023057</name>
</gene>
<dbReference type="PROSITE" id="PS01358">
    <property type="entry name" value="ZF_RANBP2_1"/>
    <property type="match status" value="2"/>
</dbReference>
<evidence type="ECO:0000256" key="4">
    <source>
        <dbReference type="PROSITE-ProRule" id="PRU00322"/>
    </source>
</evidence>
<keyword evidence="2 4" id="KW-0863">Zinc-finger</keyword>
<dbReference type="PANTHER" id="PTHR23111:SF40">
    <property type="entry name" value="RNA-BINDING PROTEIN INVOLVED IN HETEROCHROMATIN ASSEMBLY-RELATED"/>
    <property type="match status" value="1"/>
</dbReference>
<organism evidence="6 7">
    <name type="scientific">Hevea brasiliensis</name>
    <name type="common">Para rubber tree</name>
    <name type="synonym">Siphonia brasiliensis</name>
    <dbReference type="NCBI Taxonomy" id="3981"/>
    <lineage>
        <taxon>Eukaryota</taxon>
        <taxon>Viridiplantae</taxon>
        <taxon>Streptophyta</taxon>
        <taxon>Embryophyta</taxon>
        <taxon>Tracheophyta</taxon>
        <taxon>Spermatophyta</taxon>
        <taxon>Magnoliopsida</taxon>
        <taxon>eudicotyledons</taxon>
        <taxon>Gunneridae</taxon>
        <taxon>Pentapetalae</taxon>
        <taxon>rosids</taxon>
        <taxon>fabids</taxon>
        <taxon>Malpighiales</taxon>
        <taxon>Euphorbiaceae</taxon>
        <taxon>Crotonoideae</taxon>
        <taxon>Micrandreae</taxon>
        <taxon>Hevea</taxon>
    </lineage>
</organism>
<dbReference type="GO" id="GO:0005737">
    <property type="term" value="C:cytoplasm"/>
    <property type="evidence" value="ECO:0007669"/>
    <property type="project" value="TreeGrafter"/>
</dbReference>
<comment type="caution">
    <text evidence="6">The sequence shown here is derived from an EMBL/GenBank/DDBJ whole genome shotgun (WGS) entry which is preliminary data.</text>
</comment>
<dbReference type="Pfam" id="PF00641">
    <property type="entry name" value="Zn_ribbon_RanBP"/>
    <property type="match status" value="1"/>
</dbReference>
<dbReference type="InterPro" id="IPR036443">
    <property type="entry name" value="Znf_RanBP2_sf"/>
</dbReference>
<evidence type="ECO:0000256" key="3">
    <source>
        <dbReference type="ARBA" id="ARBA00022833"/>
    </source>
</evidence>
<feature type="domain" description="RanBP2-type" evidence="5">
    <location>
        <begin position="20"/>
        <end position="49"/>
    </location>
</feature>
<name>A0A6A6MYL9_HEVBR</name>
<accession>A0A6A6MYL9</accession>
<feature type="domain" description="RanBP2-type" evidence="5">
    <location>
        <begin position="53"/>
        <end position="82"/>
    </location>
</feature>